<dbReference type="SUPFAM" id="SSF47413">
    <property type="entry name" value="lambda repressor-like DNA-binding domains"/>
    <property type="match status" value="1"/>
</dbReference>
<dbReference type="AlphaFoldDB" id="A0A0D1I8Y5"/>
<sequence length="77" mass="9031">MTPKTMRMIRLAYGMTQNEFADRLDCSQQLIAMIERGERRLSKRMRGRLDRVFGLDADKIETIQRLKGMFEDGESNC</sequence>
<organism evidence="2 3">
    <name type="scientific">Bacillus subtilis</name>
    <dbReference type="NCBI Taxonomy" id="1423"/>
    <lineage>
        <taxon>Bacteria</taxon>
        <taxon>Bacillati</taxon>
        <taxon>Bacillota</taxon>
        <taxon>Bacilli</taxon>
        <taxon>Bacillales</taxon>
        <taxon>Bacillaceae</taxon>
        <taxon>Bacillus</taxon>
    </lineage>
</organism>
<dbReference type="PATRIC" id="fig|1423.173.peg.3945"/>
<dbReference type="Gene3D" id="1.10.260.40">
    <property type="entry name" value="lambda repressor-like DNA-binding domains"/>
    <property type="match status" value="1"/>
</dbReference>
<evidence type="ECO:0000259" key="1">
    <source>
        <dbReference type="PROSITE" id="PS50943"/>
    </source>
</evidence>
<evidence type="ECO:0000313" key="2">
    <source>
        <dbReference type="EMBL" id="KIU05413.1"/>
    </source>
</evidence>
<evidence type="ECO:0000313" key="3">
    <source>
        <dbReference type="Proteomes" id="UP000032247"/>
    </source>
</evidence>
<dbReference type="InterPro" id="IPR010982">
    <property type="entry name" value="Lambda_DNA-bd_dom_sf"/>
</dbReference>
<dbReference type="Pfam" id="PF01381">
    <property type="entry name" value="HTH_3"/>
    <property type="match status" value="1"/>
</dbReference>
<feature type="domain" description="HTH cro/C1-type" evidence="1">
    <location>
        <begin position="6"/>
        <end position="60"/>
    </location>
</feature>
<protein>
    <recommendedName>
        <fullName evidence="1">HTH cro/C1-type domain-containing protein</fullName>
    </recommendedName>
</protein>
<accession>A0A0D1I8Y5</accession>
<dbReference type="CDD" id="cd00093">
    <property type="entry name" value="HTH_XRE"/>
    <property type="match status" value="1"/>
</dbReference>
<dbReference type="RefSeq" id="WP_043858601.1">
    <property type="nucleotide sequence ID" value="NZ_JARSHU010000045.1"/>
</dbReference>
<comment type="caution">
    <text evidence="2">The sequence shown here is derived from an EMBL/GenBank/DDBJ whole genome shotgun (WGS) entry which is preliminary data.</text>
</comment>
<reference evidence="2 3" key="1">
    <citation type="submission" date="2014-12" db="EMBL/GenBank/DDBJ databases">
        <title>Comparative genome analysis of Bacillus coagulans HM-08, Clostridium butyricum HM-68, Bacillus subtilis HM-66 and Bacillus licheniformis BL-09.</title>
        <authorList>
            <person name="Zhang H."/>
        </authorList>
    </citation>
    <scope>NUCLEOTIDE SEQUENCE [LARGE SCALE GENOMIC DNA]</scope>
    <source>
        <strain evidence="2 3">HM-66</strain>
    </source>
</reference>
<dbReference type="PROSITE" id="PS50943">
    <property type="entry name" value="HTH_CROC1"/>
    <property type="match status" value="1"/>
</dbReference>
<dbReference type="Proteomes" id="UP000032247">
    <property type="component" value="Unassembled WGS sequence"/>
</dbReference>
<dbReference type="InterPro" id="IPR001387">
    <property type="entry name" value="Cro/C1-type_HTH"/>
</dbReference>
<name>A0A0D1I8Y5_BACIU</name>
<dbReference type="SMART" id="SM00530">
    <property type="entry name" value="HTH_XRE"/>
    <property type="match status" value="1"/>
</dbReference>
<dbReference type="GO" id="GO:0003677">
    <property type="term" value="F:DNA binding"/>
    <property type="evidence" value="ECO:0007669"/>
    <property type="project" value="InterPro"/>
</dbReference>
<dbReference type="EMBL" id="JXBC01000013">
    <property type="protein sequence ID" value="KIU05413.1"/>
    <property type="molecule type" value="Genomic_DNA"/>
</dbReference>
<gene>
    <name evidence="2" type="ORF">SC09_contig4orf00187</name>
</gene>
<proteinExistence type="predicted"/>